<dbReference type="PRINTS" id="PR00069">
    <property type="entry name" value="ALDKETRDTASE"/>
</dbReference>
<dbReference type="InterPro" id="IPR020471">
    <property type="entry name" value="AKR"/>
</dbReference>
<dbReference type="PANTHER" id="PTHR11732">
    <property type="entry name" value="ALDO/KETO REDUCTASE"/>
    <property type="match status" value="1"/>
</dbReference>
<accession>A0A316YJW3</accession>
<dbReference type="FunFam" id="3.20.20.100:FF:000034">
    <property type="entry name" value="Chromosome 7, whole genome shotgun sequence"/>
    <property type="match status" value="1"/>
</dbReference>
<evidence type="ECO:0000256" key="1">
    <source>
        <dbReference type="PIRSR" id="PIRSR000097-1"/>
    </source>
</evidence>
<dbReference type="PROSITE" id="PS00062">
    <property type="entry name" value="ALDOKETO_REDUCTASE_2"/>
    <property type="match status" value="1"/>
</dbReference>
<dbReference type="PROSITE" id="PS00798">
    <property type="entry name" value="ALDOKETO_REDUCTASE_1"/>
    <property type="match status" value="1"/>
</dbReference>
<feature type="binding site" evidence="2">
    <location>
        <position position="107"/>
    </location>
    <ligand>
        <name>substrate</name>
    </ligand>
</feature>
<dbReference type="InterPro" id="IPR036812">
    <property type="entry name" value="NAD(P)_OxRdtase_dom_sf"/>
</dbReference>
<feature type="domain" description="NADP-dependent oxidoreductase" evidence="4">
    <location>
        <begin position="18"/>
        <end position="286"/>
    </location>
</feature>
<feature type="site" description="Lowers pKa of active site Tyr" evidence="3">
    <location>
        <position position="76"/>
    </location>
</feature>
<dbReference type="PIRSF" id="PIRSF000097">
    <property type="entry name" value="AKR"/>
    <property type="match status" value="1"/>
</dbReference>
<dbReference type="Gene3D" id="3.20.20.100">
    <property type="entry name" value="NADP-dependent oxidoreductase domain"/>
    <property type="match status" value="1"/>
</dbReference>
<dbReference type="InParanoid" id="A0A316YJW3"/>
<dbReference type="OrthoDB" id="416253at2759"/>
<dbReference type="CDD" id="cd19071">
    <property type="entry name" value="AKR_AKR1-5-like"/>
    <property type="match status" value="1"/>
</dbReference>
<organism evidence="5 6">
    <name type="scientific">Acaromyces ingoldii</name>
    <dbReference type="NCBI Taxonomy" id="215250"/>
    <lineage>
        <taxon>Eukaryota</taxon>
        <taxon>Fungi</taxon>
        <taxon>Dikarya</taxon>
        <taxon>Basidiomycota</taxon>
        <taxon>Ustilaginomycotina</taxon>
        <taxon>Exobasidiomycetes</taxon>
        <taxon>Exobasidiales</taxon>
        <taxon>Cryptobasidiaceae</taxon>
        <taxon>Acaromyces</taxon>
    </lineage>
</organism>
<reference evidence="5 6" key="1">
    <citation type="journal article" date="2018" name="Mol. Biol. Evol.">
        <title>Broad Genomic Sampling Reveals a Smut Pathogenic Ancestry of the Fungal Clade Ustilaginomycotina.</title>
        <authorList>
            <person name="Kijpornyongpan T."/>
            <person name="Mondo S.J."/>
            <person name="Barry K."/>
            <person name="Sandor L."/>
            <person name="Lee J."/>
            <person name="Lipzen A."/>
            <person name="Pangilinan J."/>
            <person name="LaButti K."/>
            <person name="Hainaut M."/>
            <person name="Henrissat B."/>
            <person name="Grigoriev I.V."/>
            <person name="Spatafora J.W."/>
            <person name="Aime M.C."/>
        </authorList>
    </citation>
    <scope>NUCLEOTIDE SEQUENCE [LARGE SCALE GENOMIC DNA]</scope>
    <source>
        <strain evidence="5 6">MCA 4198</strain>
    </source>
</reference>
<dbReference type="GeneID" id="37044302"/>
<keyword evidence="6" id="KW-1185">Reference proteome</keyword>
<evidence type="ECO:0000313" key="6">
    <source>
        <dbReference type="Proteomes" id="UP000245768"/>
    </source>
</evidence>
<dbReference type="InterPro" id="IPR018170">
    <property type="entry name" value="Aldo/ket_reductase_CS"/>
</dbReference>
<evidence type="ECO:0000313" key="5">
    <source>
        <dbReference type="EMBL" id="PWN88373.1"/>
    </source>
</evidence>
<dbReference type="EMBL" id="KZ819638">
    <property type="protein sequence ID" value="PWN88373.1"/>
    <property type="molecule type" value="Genomic_DNA"/>
</dbReference>
<sequence>MSLPTHFTLSNGQKIPSVGLGTWQSPPGQVRDAVCSALQAGYRHIDCAWAYQNQGEVGEGIKLSGVPRAEIFITSKLFELHHNQVRLSVEDTLKDLGLDYLDLFLMHWPLALVPDIPADGSLARKGKLDAAGKQIVDRETSDDPLPAWREMEKLVDEGLVKSIGVSNFNIRRTRELLKHARIKPVADQVELSFGNPQPELLAWLKKNDILPQAYSPLGSTGASHASLEAIDTLAKKHGVQGANILISWQVGRGANPLPKSVTPARIANNLKLVALSKAEIDELEAAASKAEHKRVCDQSDDFDARWDIFEESHPTNCDKVQATKD</sequence>
<dbReference type="STRING" id="215250.A0A316YJW3"/>
<evidence type="ECO:0000256" key="2">
    <source>
        <dbReference type="PIRSR" id="PIRSR000097-2"/>
    </source>
</evidence>
<name>A0A316YJW3_9BASI</name>
<evidence type="ECO:0000256" key="3">
    <source>
        <dbReference type="PIRSR" id="PIRSR000097-3"/>
    </source>
</evidence>
<protein>
    <submittedName>
        <fullName evidence="5">Putative aldehyde reductase i</fullName>
    </submittedName>
</protein>
<dbReference type="RefSeq" id="XP_025375571.1">
    <property type="nucleotide sequence ID" value="XM_025522386.1"/>
</dbReference>
<feature type="active site" description="Proton donor" evidence="1">
    <location>
        <position position="51"/>
    </location>
</feature>
<dbReference type="Proteomes" id="UP000245768">
    <property type="component" value="Unassembled WGS sequence"/>
</dbReference>
<dbReference type="Pfam" id="PF00248">
    <property type="entry name" value="Aldo_ket_red"/>
    <property type="match status" value="1"/>
</dbReference>
<dbReference type="SUPFAM" id="SSF51430">
    <property type="entry name" value="NAD(P)-linked oxidoreductase"/>
    <property type="match status" value="1"/>
</dbReference>
<gene>
    <name evidence="5" type="ORF">FA10DRAFT_268569</name>
</gene>
<dbReference type="InterPro" id="IPR023210">
    <property type="entry name" value="NADP_OxRdtase_dom"/>
</dbReference>
<evidence type="ECO:0000259" key="4">
    <source>
        <dbReference type="Pfam" id="PF00248"/>
    </source>
</evidence>
<proteinExistence type="predicted"/>
<dbReference type="AlphaFoldDB" id="A0A316YJW3"/>
<dbReference type="GO" id="GO:0016491">
    <property type="term" value="F:oxidoreductase activity"/>
    <property type="evidence" value="ECO:0007669"/>
    <property type="project" value="InterPro"/>
</dbReference>